<dbReference type="GO" id="GO:0003676">
    <property type="term" value="F:nucleic acid binding"/>
    <property type="evidence" value="ECO:0007669"/>
    <property type="project" value="InterPro"/>
</dbReference>
<name>A0A024VKX1_PLAFA</name>
<dbReference type="PANTHER" id="PTHR47765:SF2">
    <property type="entry name" value="EXONUCLEASE MUT-7 HOMOLOG"/>
    <property type="match status" value="1"/>
</dbReference>
<evidence type="ECO:0000259" key="1">
    <source>
        <dbReference type="Pfam" id="PF01612"/>
    </source>
</evidence>
<accession>A0A024VKX1</accession>
<gene>
    <name evidence="2" type="ORF">PFFCH_03196</name>
</gene>
<evidence type="ECO:0000313" key="3">
    <source>
        <dbReference type="Proteomes" id="UP000030656"/>
    </source>
</evidence>
<dbReference type="GO" id="GO:0008408">
    <property type="term" value="F:3'-5' exonuclease activity"/>
    <property type="evidence" value="ECO:0007669"/>
    <property type="project" value="InterPro"/>
</dbReference>
<reference evidence="2 3" key="2">
    <citation type="submission" date="2013-02" db="EMBL/GenBank/DDBJ databases">
        <title>The Genome Sequence of Plasmodium falciparum FCH/4.</title>
        <authorList>
            <consortium name="The Broad Institute Genome Sequencing Platform"/>
            <consortium name="The Broad Institute Genome Sequencing Center for Infectious Disease"/>
            <person name="Neafsey D."/>
            <person name="Cheeseman I."/>
            <person name="Volkman S."/>
            <person name="Adams J."/>
            <person name="Walker B."/>
            <person name="Young S.K."/>
            <person name="Zeng Q."/>
            <person name="Gargeya S."/>
            <person name="Fitzgerald M."/>
            <person name="Haas B."/>
            <person name="Abouelleil A."/>
            <person name="Alvarado L."/>
            <person name="Arachchi H.M."/>
            <person name="Berlin A.M."/>
            <person name="Chapman S.B."/>
            <person name="Dewar J."/>
            <person name="Goldberg J."/>
            <person name="Griggs A."/>
            <person name="Gujja S."/>
            <person name="Hansen M."/>
            <person name="Howarth C."/>
            <person name="Imamovic A."/>
            <person name="Larimer J."/>
            <person name="McCowan C."/>
            <person name="Murphy C."/>
            <person name="Neiman D."/>
            <person name="Pearson M."/>
            <person name="Priest M."/>
            <person name="Roberts A."/>
            <person name="Saif S."/>
            <person name="Shea T."/>
            <person name="Sisk P."/>
            <person name="Sykes S."/>
            <person name="Wortman J."/>
            <person name="Nusbaum C."/>
            <person name="Birren B."/>
        </authorList>
    </citation>
    <scope>NUCLEOTIDE SEQUENCE [LARGE SCALE GENOMIC DNA]</scope>
    <source>
        <strain evidence="2 3">FCH/4</strain>
    </source>
</reference>
<dbReference type="Proteomes" id="UP000030656">
    <property type="component" value="Unassembled WGS sequence"/>
</dbReference>
<dbReference type="SUPFAM" id="SSF53098">
    <property type="entry name" value="Ribonuclease H-like"/>
    <property type="match status" value="1"/>
</dbReference>
<dbReference type="AlphaFoldDB" id="A0A024VKX1"/>
<dbReference type="OrthoDB" id="10261556at2759"/>
<dbReference type="Gene3D" id="3.30.420.10">
    <property type="entry name" value="Ribonuclease H-like superfamily/Ribonuclease H"/>
    <property type="match status" value="1"/>
</dbReference>
<dbReference type="InterPro" id="IPR036397">
    <property type="entry name" value="RNaseH_sf"/>
</dbReference>
<organism evidence="2 3">
    <name type="scientific">Plasmodium falciparum FCH/4</name>
    <dbReference type="NCBI Taxonomy" id="1036724"/>
    <lineage>
        <taxon>Eukaryota</taxon>
        <taxon>Sar</taxon>
        <taxon>Alveolata</taxon>
        <taxon>Apicomplexa</taxon>
        <taxon>Aconoidasida</taxon>
        <taxon>Haemosporida</taxon>
        <taxon>Plasmodiidae</taxon>
        <taxon>Plasmodium</taxon>
        <taxon>Plasmodium (Laverania)</taxon>
    </lineage>
</organism>
<proteinExistence type="predicted"/>
<dbReference type="Pfam" id="PF01612">
    <property type="entry name" value="DNA_pol_A_exo1"/>
    <property type="match status" value="2"/>
</dbReference>
<dbReference type="EMBL" id="KI927970">
    <property type="protein sequence ID" value="ETW29374.1"/>
    <property type="molecule type" value="Genomic_DNA"/>
</dbReference>
<evidence type="ECO:0000313" key="2">
    <source>
        <dbReference type="EMBL" id="ETW29374.1"/>
    </source>
</evidence>
<dbReference type="PANTHER" id="PTHR47765">
    <property type="entry name" value="3'-5' EXONUCLEASE DOMAIN-CONTAINING PROTEIN"/>
    <property type="match status" value="1"/>
</dbReference>
<reference evidence="2 3" key="1">
    <citation type="submission" date="2013-02" db="EMBL/GenBank/DDBJ databases">
        <title>The Genome Annotation of Plasmodium falciparum FCH/4.</title>
        <authorList>
            <consortium name="The Broad Institute Genome Sequencing Platform"/>
            <consortium name="The Broad Institute Genome Sequencing Center for Infectious Disease"/>
            <person name="Neafsey D."/>
            <person name="Hoffman S."/>
            <person name="Volkman S."/>
            <person name="Rosenthal P."/>
            <person name="Walker B."/>
            <person name="Young S.K."/>
            <person name="Zeng Q."/>
            <person name="Gargeya S."/>
            <person name="Fitzgerald M."/>
            <person name="Haas B."/>
            <person name="Abouelleil A."/>
            <person name="Allen A.W."/>
            <person name="Alvarado L."/>
            <person name="Arachchi H.M."/>
            <person name="Berlin A.M."/>
            <person name="Chapman S.B."/>
            <person name="Gainer-Dewar J."/>
            <person name="Goldberg J."/>
            <person name="Griggs A."/>
            <person name="Gujja S."/>
            <person name="Hansen M."/>
            <person name="Howarth C."/>
            <person name="Imamovic A."/>
            <person name="Ireland A."/>
            <person name="Larimer J."/>
            <person name="McCowan C."/>
            <person name="Murphy C."/>
            <person name="Pearson M."/>
            <person name="Poon T.W."/>
            <person name="Priest M."/>
            <person name="Roberts A."/>
            <person name="Saif S."/>
            <person name="Shea T."/>
            <person name="Sisk P."/>
            <person name="Sykes S."/>
            <person name="Wortman J."/>
            <person name="Nusbaum C."/>
            <person name="Birren B."/>
        </authorList>
    </citation>
    <scope>NUCLEOTIDE SEQUENCE [LARGE SCALE GENOMIC DNA]</scope>
    <source>
        <strain evidence="2 3">FCH/4</strain>
    </source>
</reference>
<feature type="domain" description="3'-5' exonuclease" evidence="1">
    <location>
        <begin position="617"/>
        <end position="681"/>
    </location>
</feature>
<sequence length="832" mass="100747">MTSHISYNKIREKRNIRRVLSVYNFCSLNRFSWYRQDVRLDNVIYRKNYEYIYYNCIIRKCSRNYISTRNNIYIKNKIYDIIPYLCKGKDVKNITSNIIFYILQHLSTKNVVNSNEYKDNIKKIYFNLLKCYHKIFEYNNEYGEYIFSLFNDDIIISVSPSLRKKQKNIIQDILLNSLHFFFQNNITYKNKLNINLMCEIINYPKFLYVLHSINYDMNILKQNISVQNVDYLFSQYINKTNIYITTAIQFASFFKNVNMNIFTPFKKHGTFNYFLLLKRIVNKQLKNTLFLLLNDIECHRLRQEMLLHLLSSDDTTGMCFNEWSHLAAKKYLLMNKYENDLKENIRDQEINVNILKRSIDYVKDYDDDNDKVNNNDNDNDNDLYMEYFNLPEDVKNVKYIKCVDDFNNMIITIKEEVNNHWENNIYNKKDMVNYTNENYNDNILTYEYINETLRKEKKRYYIGIDIEWDSYKKKKNTVSLLSISTNNKIYIIDLYYIDYNYKFMIYTFFKWLLENPFIYKLFFNFPSDIKIMSSYFQNISHINIYNNIIDLNNNIYIYTRKEEGTPSYKNYNILYFETLNRDMIQSNDVHLFKELVHSTPYNFNKNLMNKIKKNNNNINIPNKQMFKLYVKSLNDLCIKILNKKLNKKFQLANWNIRPLNQEQIIYACIDSYVLIKIEEMLIEKGYMSTCDSNNNQMMNLFLQKYKFKDTTKHVKIERVNKNGVEQSEEKNKKDKNRYIYLEGEEGNLHLYPMYSDSEVGFENISHIEDESLSKVKKENQDDDDIMTTKHLAQWSSDIVHKYLEEAIEKSKSIFQNCNMESRQEEIFKRIKL</sequence>
<protein>
    <recommendedName>
        <fullName evidence="1">3'-5' exonuclease domain-containing protein</fullName>
    </recommendedName>
</protein>
<dbReference type="InterPro" id="IPR012337">
    <property type="entry name" value="RNaseH-like_sf"/>
</dbReference>
<dbReference type="GO" id="GO:0006139">
    <property type="term" value="P:nucleobase-containing compound metabolic process"/>
    <property type="evidence" value="ECO:0007669"/>
    <property type="project" value="InterPro"/>
</dbReference>
<dbReference type="InterPro" id="IPR002562">
    <property type="entry name" value="3'-5'_exonuclease_dom"/>
</dbReference>
<dbReference type="InterPro" id="IPR052408">
    <property type="entry name" value="Exonuclease_MUT-7-like"/>
</dbReference>
<feature type="domain" description="3'-5' exonuclease" evidence="1">
    <location>
        <begin position="445"/>
        <end position="538"/>
    </location>
</feature>